<dbReference type="OrthoDB" id="9771112at2"/>
<name>A0A7J5ARX9_9FLAO</name>
<comment type="caution">
    <text evidence="5">The sequence shown here is derived from an EMBL/GenBank/DDBJ whole genome shotgun (WGS) entry which is preliminary data.</text>
</comment>
<feature type="repeat" description="TPR" evidence="1">
    <location>
        <begin position="116"/>
        <end position="149"/>
    </location>
</feature>
<keyword evidence="3" id="KW-0732">Signal</keyword>
<keyword evidence="6" id="KW-1185">Reference proteome</keyword>
<dbReference type="PROSITE" id="PS50005">
    <property type="entry name" value="TPR"/>
    <property type="match status" value="3"/>
</dbReference>
<dbReference type="InterPro" id="IPR019734">
    <property type="entry name" value="TPR_rpt"/>
</dbReference>
<dbReference type="AlphaFoldDB" id="A0A7J5ARX9"/>
<keyword evidence="2" id="KW-0812">Transmembrane</keyword>
<dbReference type="SMART" id="SM00028">
    <property type="entry name" value="TPR"/>
    <property type="match status" value="4"/>
</dbReference>
<feature type="domain" description="CHAT" evidence="4">
    <location>
        <begin position="607"/>
        <end position="870"/>
    </location>
</feature>
<dbReference type="Proteomes" id="UP000467305">
    <property type="component" value="Unassembled WGS sequence"/>
</dbReference>
<evidence type="ECO:0000256" key="2">
    <source>
        <dbReference type="SAM" id="Phobius"/>
    </source>
</evidence>
<dbReference type="Pfam" id="PF12770">
    <property type="entry name" value="CHAT"/>
    <property type="match status" value="1"/>
</dbReference>
<gene>
    <name evidence="5" type="ORF">F7018_00500</name>
</gene>
<dbReference type="Pfam" id="PF13181">
    <property type="entry name" value="TPR_8"/>
    <property type="match status" value="2"/>
</dbReference>
<feature type="repeat" description="TPR" evidence="1">
    <location>
        <begin position="317"/>
        <end position="350"/>
    </location>
</feature>
<dbReference type="EMBL" id="WAAU01000003">
    <property type="protein sequence ID" value="KAB1160388.1"/>
    <property type="molecule type" value="Genomic_DNA"/>
</dbReference>
<organism evidence="5 6">
    <name type="scientific">Tenacibaculum aiptasiae</name>
    <dbReference type="NCBI Taxonomy" id="426481"/>
    <lineage>
        <taxon>Bacteria</taxon>
        <taxon>Pseudomonadati</taxon>
        <taxon>Bacteroidota</taxon>
        <taxon>Flavobacteriia</taxon>
        <taxon>Flavobacteriales</taxon>
        <taxon>Flavobacteriaceae</taxon>
        <taxon>Tenacibaculum</taxon>
    </lineage>
</organism>
<dbReference type="PANTHER" id="PTHR10098">
    <property type="entry name" value="RAPSYN-RELATED"/>
    <property type="match status" value="1"/>
</dbReference>
<feature type="signal peptide" evidence="3">
    <location>
        <begin position="1"/>
        <end position="29"/>
    </location>
</feature>
<evidence type="ECO:0000256" key="1">
    <source>
        <dbReference type="PROSITE-ProRule" id="PRU00339"/>
    </source>
</evidence>
<dbReference type="Gene3D" id="1.25.40.10">
    <property type="entry name" value="Tetratricopeptide repeat domain"/>
    <property type="match status" value="2"/>
</dbReference>
<accession>A0A7J5ARX9</accession>
<dbReference type="RefSeq" id="WP_150898017.1">
    <property type="nucleotide sequence ID" value="NZ_WAAU01000003.1"/>
</dbReference>
<protein>
    <submittedName>
        <fullName evidence="5">CHAT domain-containing protein</fullName>
    </submittedName>
</protein>
<feature type="repeat" description="TPR" evidence="1">
    <location>
        <begin position="154"/>
        <end position="187"/>
    </location>
</feature>
<evidence type="ECO:0000313" key="6">
    <source>
        <dbReference type="Proteomes" id="UP000467305"/>
    </source>
</evidence>
<dbReference type="PANTHER" id="PTHR10098:SF108">
    <property type="entry name" value="TETRATRICOPEPTIDE REPEAT PROTEIN 28"/>
    <property type="match status" value="1"/>
</dbReference>
<sequence length="908" mass="106879">MHATKKHKQLLKLCFLCIYVCAFSFQVYSQQFNKEEFDSIVGLKSISTAEKVAVFKEKLKNEKNQQIAAELCYKTVVFFWRERKKSPWILKEGIYFLKKEQSIRNTLDSTKTALIKRNLFNLGLFYKELKDYTNAIKYLDELISYTEKPNKQLAKSYKLKGNIYTNLGDFERAGNYLNRARKIFKKLGLEDRLFRVNNDLLKLLIDKKDQKSFSFYKKLSEENKVIKDSFNATFKDTFDFFYNSASILYRNKHYKESIITYKEVQKMLLSKGDSTRLVDFYNNFSLPFLKESKPDSAKYYCQKGLKYTNSKNLLGKSALYNNLGDVYLSESKFKKAFYYYDKAIQTISLNSSDEFPTTIYFKELLGYHLDKLNALITFYEEKQSTRILQEAYELLTKIDSQFDAIHHTSKERISKLFWREEGRDFYINAVKICYRLNKLKEVFYYIEKSKGILLLENTNNQFAKKLANLSDFLIEKEDSLKRRILHFNEQINRTQKAAFKDSLFLTKEKYFTFLNTLERNNINYYRYKTSIPITTIKAAKKNLRNDELAISYILGKDSGFILVLSKNKYKVLPLKNYNELASLVKRYKKLCLSPIQYKEELSTFKNISNKLYQILFPKEITSYFKHYNKYSIVTDGILNNISFDALIPFINKDGGFKYLIEEKELVYHNSLSLTLLNNSLQTPFFKRQYNFIVNKFKDTSFTSLTVKKEPFFNDKMFVNEEVLKENFIKEFKKASSIFISSHADGKNQIPWIALYDQKLYLNELFFLNSPKNFVVLNACETGMGRLQTGEGNFNLTRGFLNAGAKSVLSTQWQVNEKYNTEILKNFLKALKSGNPKSTSLAIAKRKYLKKYKNTNLSSPYYWAVTTITGNDCPLPHNKNYTMFVVILVALLLILYILKYSKKRLKHKR</sequence>
<evidence type="ECO:0000259" key="4">
    <source>
        <dbReference type="Pfam" id="PF12770"/>
    </source>
</evidence>
<dbReference type="SUPFAM" id="SSF81901">
    <property type="entry name" value="HCP-like"/>
    <property type="match status" value="1"/>
</dbReference>
<keyword evidence="2" id="KW-1133">Transmembrane helix</keyword>
<dbReference type="InterPro" id="IPR011990">
    <property type="entry name" value="TPR-like_helical_dom_sf"/>
</dbReference>
<feature type="chain" id="PRO_5029531400" evidence="3">
    <location>
        <begin position="30"/>
        <end position="908"/>
    </location>
</feature>
<keyword evidence="2" id="KW-0472">Membrane</keyword>
<evidence type="ECO:0000313" key="5">
    <source>
        <dbReference type="EMBL" id="KAB1160388.1"/>
    </source>
</evidence>
<proteinExistence type="predicted"/>
<feature type="transmembrane region" description="Helical" evidence="2">
    <location>
        <begin position="880"/>
        <end position="897"/>
    </location>
</feature>
<reference evidence="5 6" key="1">
    <citation type="submission" date="2019-09" db="EMBL/GenBank/DDBJ databases">
        <authorList>
            <person name="Cao W.R."/>
        </authorList>
    </citation>
    <scope>NUCLEOTIDE SEQUENCE [LARGE SCALE GENOMIC DNA]</scope>
    <source>
        <strain evidence="6">a4</strain>
    </source>
</reference>
<dbReference type="InterPro" id="IPR024983">
    <property type="entry name" value="CHAT_dom"/>
</dbReference>
<evidence type="ECO:0000256" key="3">
    <source>
        <dbReference type="SAM" id="SignalP"/>
    </source>
</evidence>
<keyword evidence="1" id="KW-0802">TPR repeat</keyword>